<dbReference type="AlphaFoldDB" id="A0A9N7VQF0"/>
<reference evidence="1" key="1">
    <citation type="submission" date="2020-03" db="EMBL/GenBank/DDBJ databases">
        <authorList>
            <person name="Weist P."/>
        </authorList>
    </citation>
    <scope>NUCLEOTIDE SEQUENCE</scope>
</reference>
<organism evidence="1 2">
    <name type="scientific">Pleuronectes platessa</name>
    <name type="common">European plaice</name>
    <dbReference type="NCBI Taxonomy" id="8262"/>
    <lineage>
        <taxon>Eukaryota</taxon>
        <taxon>Metazoa</taxon>
        <taxon>Chordata</taxon>
        <taxon>Craniata</taxon>
        <taxon>Vertebrata</taxon>
        <taxon>Euteleostomi</taxon>
        <taxon>Actinopterygii</taxon>
        <taxon>Neopterygii</taxon>
        <taxon>Teleostei</taxon>
        <taxon>Neoteleostei</taxon>
        <taxon>Acanthomorphata</taxon>
        <taxon>Carangaria</taxon>
        <taxon>Pleuronectiformes</taxon>
        <taxon>Pleuronectoidei</taxon>
        <taxon>Pleuronectidae</taxon>
        <taxon>Pleuronectes</taxon>
    </lineage>
</organism>
<dbReference type="EMBL" id="CADEAL010004129">
    <property type="protein sequence ID" value="CAB1452470.1"/>
    <property type="molecule type" value="Genomic_DNA"/>
</dbReference>
<evidence type="ECO:0000313" key="1">
    <source>
        <dbReference type="EMBL" id="CAB1452470.1"/>
    </source>
</evidence>
<dbReference type="Proteomes" id="UP001153269">
    <property type="component" value="Unassembled WGS sequence"/>
</dbReference>
<name>A0A9N7VQF0_PLEPL</name>
<keyword evidence="2" id="KW-1185">Reference proteome</keyword>
<accession>A0A9N7VQF0</accession>
<sequence length="83" mass="9051">MSFTPSSISSICLLGIIYSGIEGETKHICRLIPVQDNGGRITTKESYSLNPQRPHFPFPLSNLPLLNLFECCLCSLPGLLGIS</sequence>
<protein>
    <submittedName>
        <fullName evidence="1">Uncharacterized protein</fullName>
    </submittedName>
</protein>
<proteinExistence type="predicted"/>
<gene>
    <name evidence="1" type="ORF">PLEPLA_LOCUS40220</name>
</gene>
<evidence type="ECO:0000313" key="2">
    <source>
        <dbReference type="Proteomes" id="UP001153269"/>
    </source>
</evidence>
<comment type="caution">
    <text evidence="1">The sequence shown here is derived from an EMBL/GenBank/DDBJ whole genome shotgun (WGS) entry which is preliminary data.</text>
</comment>